<accession>A0A165BFD3</accession>
<feature type="domain" description="C3H1-type" evidence="3">
    <location>
        <begin position="360"/>
        <end position="386"/>
    </location>
</feature>
<sequence>ALPLDPARVAADAELVKLCTAAVEQYRQGRIDKHSAIAALVYQFGFLKRHVASGIAPYDDQLDEHDKACALAAASAVRANDPGAAGTRAARGADAVSGDRDQLASQSAPAPKRRHIDNDSGNADDSDDDAPPVKRTSSAFDSDGAAFRVGLRPRFLSPLAQRTLNAQTNYLIDLKRAKRELLATGSAPAFPLELWEDVLANRAVDFDKIYSASFSSVIVDTTEHRLGGPDGPVLHLPNTRPRKRVDDYADWLFCFHKWNEAVCAAFPFRRDELLIYLEFFTDLFNSIHKSHHARVIQADTAIRNASASDASLTLRDKDRLHVLAMRHVSPWGADIGAVASSNRSSNTPRAGRLNGQSRAGSSGEICKNYNRGVCFRDNCRYAHRCNHSGCSQSHPATTHDGDDARETTQSNGGRGGQRK</sequence>
<dbReference type="GO" id="GO:0008270">
    <property type="term" value="F:zinc ion binding"/>
    <property type="evidence" value="ECO:0007669"/>
    <property type="project" value="UniProtKB-KW"/>
</dbReference>
<feature type="compositionally biased region" description="Low complexity" evidence="2">
    <location>
        <begin position="81"/>
        <end position="95"/>
    </location>
</feature>
<evidence type="ECO:0000256" key="2">
    <source>
        <dbReference type="SAM" id="MobiDB-lite"/>
    </source>
</evidence>
<dbReference type="AlphaFoldDB" id="A0A165BFD3"/>
<organism evidence="4 5">
    <name type="scientific">Exidia glandulosa HHB12029</name>
    <dbReference type="NCBI Taxonomy" id="1314781"/>
    <lineage>
        <taxon>Eukaryota</taxon>
        <taxon>Fungi</taxon>
        <taxon>Dikarya</taxon>
        <taxon>Basidiomycota</taxon>
        <taxon>Agaricomycotina</taxon>
        <taxon>Agaricomycetes</taxon>
        <taxon>Auriculariales</taxon>
        <taxon>Exidiaceae</taxon>
        <taxon>Exidia</taxon>
    </lineage>
</organism>
<name>A0A165BFD3_EXIGL</name>
<keyword evidence="1" id="KW-0863">Zinc-finger</keyword>
<proteinExistence type="predicted"/>
<dbReference type="STRING" id="1314781.A0A165BFD3"/>
<evidence type="ECO:0000313" key="5">
    <source>
        <dbReference type="Proteomes" id="UP000077266"/>
    </source>
</evidence>
<feature type="zinc finger region" description="C3H1-type" evidence="1">
    <location>
        <begin position="360"/>
        <end position="386"/>
    </location>
</feature>
<reference evidence="4 5" key="1">
    <citation type="journal article" date="2016" name="Mol. Biol. Evol.">
        <title>Comparative Genomics of Early-Diverging Mushroom-Forming Fungi Provides Insights into the Origins of Lignocellulose Decay Capabilities.</title>
        <authorList>
            <person name="Nagy L.G."/>
            <person name="Riley R."/>
            <person name="Tritt A."/>
            <person name="Adam C."/>
            <person name="Daum C."/>
            <person name="Floudas D."/>
            <person name="Sun H."/>
            <person name="Yadav J.S."/>
            <person name="Pangilinan J."/>
            <person name="Larsson K.H."/>
            <person name="Matsuura K."/>
            <person name="Barry K."/>
            <person name="Labutti K."/>
            <person name="Kuo R."/>
            <person name="Ohm R.A."/>
            <person name="Bhattacharya S.S."/>
            <person name="Shirouzu T."/>
            <person name="Yoshinaga Y."/>
            <person name="Martin F.M."/>
            <person name="Grigoriev I.V."/>
            <person name="Hibbett D.S."/>
        </authorList>
    </citation>
    <scope>NUCLEOTIDE SEQUENCE [LARGE SCALE GENOMIC DNA]</scope>
    <source>
        <strain evidence="4 5">HHB12029</strain>
    </source>
</reference>
<keyword evidence="1" id="KW-0862">Zinc</keyword>
<gene>
    <name evidence="4" type="ORF">EXIGLDRAFT_732730</name>
</gene>
<keyword evidence="5" id="KW-1185">Reference proteome</keyword>
<evidence type="ECO:0000256" key="1">
    <source>
        <dbReference type="PROSITE-ProRule" id="PRU00723"/>
    </source>
</evidence>
<feature type="compositionally biased region" description="Polar residues" evidence="2">
    <location>
        <begin position="339"/>
        <end position="360"/>
    </location>
</feature>
<keyword evidence="1" id="KW-0479">Metal-binding</keyword>
<evidence type="ECO:0000259" key="3">
    <source>
        <dbReference type="PROSITE" id="PS50103"/>
    </source>
</evidence>
<dbReference type="EMBL" id="KV426474">
    <property type="protein sequence ID" value="KZV80525.1"/>
    <property type="molecule type" value="Genomic_DNA"/>
</dbReference>
<dbReference type="OrthoDB" id="2355984at2759"/>
<protein>
    <recommendedName>
        <fullName evidence="3">C3H1-type domain-containing protein</fullName>
    </recommendedName>
</protein>
<feature type="region of interest" description="Disordered" evidence="2">
    <location>
        <begin position="81"/>
        <end position="139"/>
    </location>
</feature>
<feature type="region of interest" description="Disordered" evidence="2">
    <location>
        <begin position="389"/>
        <end position="419"/>
    </location>
</feature>
<feature type="region of interest" description="Disordered" evidence="2">
    <location>
        <begin position="339"/>
        <end position="361"/>
    </location>
</feature>
<dbReference type="InterPro" id="IPR000571">
    <property type="entry name" value="Znf_CCCH"/>
</dbReference>
<dbReference type="PROSITE" id="PS50103">
    <property type="entry name" value="ZF_C3H1"/>
    <property type="match status" value="1"/>
</dbReference>
<dbReference type="InParanoid" id="A0A165BFD3"/>
<dbReference type="Proteomes" id="UP000077266">
    <property type="component" value="Unassembled WGS sequence"/>
</dbReference>
<feature type="non-terminal residue" evidence="4">
    <location>
        <position position="1"/>
    </location>
</feature>
<evidence type="ECO:0000313" key="4">
    <source>
        <dbReference type="EMBL" id="KZV80525.1"/>
    </source>
</evidence>
<feature type="compositionally biased region" description="Basic and acidic residues" evidence="2">
    <location>
        <begin position="397"/>
        <end position="406"/>
    </location>
</feature>